<dbReference type="InterPro" id="IPR003718">
    <property type="entry name" value="OsmC/Ohr_fam"/>
</dbReference>
<dbReference type="Pfam" id="PF02566">
    <property type="entry name" value="OsmC"/>
    <property type="match status" value="1"/>
</dbReference>
<protein>
    <submittedName>
        <fullName evidence="1">OsmC family protein</fullName>
    </submittedName>
</protein>
<dbReference type="InterPro" id="IPR015946">
    <property type="entry name" value="KH_dom-like_a/b"/>
</dbReference>
<dbReference type="SUPFAM" id="SSF82784">
    <property type="entry name" value="OsmC-like"/>
    <property type="match status" value="1"/>
</dbReference>
<reference evidence="1 2" key="1">
    <citation type="journal article" date="2017" name="Int. J. Syst. Evol. Microbiol.">
        <title>Ramlibacter monticola sp. nov., isolated from forest soil.</title>
        <authorList>
            <person name="Chaudhary D.K."/>
            <person name="Kim J."/>
        </authorList>
    </citation>
    <scope>NUCLEOTIDE SEQUENCE [LARGE SCALE GENOMIC DNA]</scope>
    <source>
        <strain evidence="1 2">KACC 19175</strain>
    </source>
</reference>
<gene>
    <name evidence="1" type="ORF">JJ685_29045</name>
</gene>
<dbReference type="EMBL" id="JAEQNE010000013">
    <property type="protein sequence ID" value="MBL0395213.1"/>
    <property type="molecule type" value="Genomic_DNA"/>
</dbReference>
<dbReference type="InterPro" id="IPR052707">
    <property type="entry name" value="OsmC_Ohr_Peroxiredoxin"/>
</dbReference>
<dbReference type="Gene3D" id="3.30.300.20">
    <property type="match status" value="1"/>
</dbReference>
<dbReference type="AlphaFoldDB" id="A0A936Z559"/>
<evidence type="ECO:0000313" key="2">
    <source>
        <dbReference type="Proteomes" id="UP000599109"/>
    </source>
</evidence>
<organism evidence="1 2">
    <name type="scientific">Ramlibacter monticola</name>
    <dbReference type="NCBI Taxonomy" id="1926872"/>
    <lineage>
        <taxon>Bacteria</taxon>
        <taxon>Pseudomonadati</taxon>
        <taxon>Pseudomonadota</taxon>
        <taxon>Betaproteobacteria</taxon>
        <taxon>Burkholderiales</taxon>
        <taxon>Comamonadaceae</taxon>
        <taxon>Ramlibacter</taxon>
    </lineage>
</organism>
<accession>A0A936Z559</accession>
<proteinExistence type="predicted"/>
<dbReference type="PANTHER" id="PTHR42830:SF2">
    <property type="entry name" value="OSMC_OHR FAMILY PROTEIN"/>
    <property type="match status" value="1"/>
</dbReference>
<dbReference type="RefSeq" id="WP_201677886.1">
    <property type="nucleotide sequence ID" value="NZ_JAEQNE010000013.1"/>
</dbReference>
<evidence type="ECO:0000313" key="1">
    <source>
        <dbReference type="EMBL" id="MBL0395213.1"/>
    </source>
</evidence>
<dbReference type="PANTHER" id="PTHR42830">
    <property type="entry name" value="OSMOTICALLY INDUCIBLE FAMILY PROTEIN"/>
    <property type="match status" value="1"/>
</dbReference>
<dbReference type="Proteomes" id="UP000599109">
    <property type="component" value="Unassembled WGS sequence"/>
</dbReference>
<keyword evidence="2" id="KW-1185">Reference proteome</keyword>
<sequence>MQPLPHHYRARARAAGNGSVLVGAEGLPEIETHAPPEFGGPEGYWSPEALLIAAIADCYILSFRASARASSLPWLSLAVDVEGVLEKSEGMTHFTRFTISPRLAIAPGTSETLAGAVLRSAKRACLVTNSLTGDCELAPTVHVVARDDAAASA</sequence>
<dbReference type="InterPro" id="IPR036102">
    <property type="entry name" value="OsmC/Ohrsf"/>
</dbReference>
<comment type="caution">
    <text evidence="1">The sequence shown here is derived from an EMBL/GenBank/DDBJ whole genome shotgun (WGS) entry which is preliminary data.</text>
</comment>
<name>A0A936Z559_9BURK</name>